<dbReference type="Pfam" id="PF00650">
    <property type="entry name" value="CRAL_TRIO"/>
    <property type="match status" value="1"/>
</dbReference>
<dbReference type="PRINTS" id="PR00180">
    <property type="entry name" value="CRETINALDHBP"/>
</dbReference>
<protein>
    <recommendedName>
        <fullName evidence="1">CRAL-TRIO domain-containing protein</fullName>
    </recommendedName>
</protein>
<reference evidence="2" key="3">
    <citation type="submission" date="2021-06" db="EMBL/GenBank/DDBJ databases">
        <title>Chromosome-level genome assembly for S. haematobium.</title>
        <authorList>
            <person name="Stroehlein A.J."/>
        </authorList>
    </citation>
    <scope>NUCLEOTIDE SEQUENCE</scope>
</reference>
<evidence type="ECO:0000313" key="2">
    <source>
        <dbReference type="EMBL" id="KAH9582652.1"/>
    </source>
</evidence>
<dbReference type="PROSITE" id="PS50191">
    <property type="entry name" value="CRAL_TRIO"/>
    <property type="match status" value="1"/>
</dbReference>
<dbReference type="AlphaFoldDB" id="A0A922IM03"/>
<dbReference type="InterPro" id="IPR036273">
    <property type="entry name" value="CRAL/TRIO_N_dom_sf"/>
</dbReference>
<dbReference type="SMART" id="SM00516">
    <property type="entry name" value="SEC14"/>
    <property type="match status" value="1"/>
</dbReference>
<dbReference type="InterPro" id="IPR036865">
    <property type="entry name" value="CRAL-TRIO_dom_sf"/>
</dbReference>
<proteinExistence type="predicted"/>
<dbReference type="GeneID" id="24588800"/>
<evidence type="ECO:0000313" key="3">
    <source>
        <dbReference type="Proteomes" id="UP000471633"/>
    </source>
</evidence>
<dbReference type="CDD" id="cd00170">
    <property type="entry name" value="SEC14"/>
    <property type="match status" value="1"/>
</dbReference>
<reference evidence="2" key="2">
    <citation type="journal article" date="2019" name="Gigascience">
        <title>High-quality Schistosoma haematobium genome achieved by single-molecule and long-range sequencing.</title>
        <authorList>
            <person name="Stroehlein A.J."/>
            <person name="Korhonen P.K."/>
            <person name="Chong T.M."/>
            <person name="Lim Y.L."/>
            <person name="Chan K.G."/>
            <person name="Webster B."/>
            <person name="Rollinson D."/>
            <person name="Brindley P.J."/>
            <person name="Gasser R.B."/>
            <person name="Young N.D."/>
        </authorList>
    </citation>
    <scope>NUCLEOTIDE SEQUENCE</scope>
</reference>
<reference evidence="2" key="4">
    <citation type="journal article" date="2022" name="PLoS Pathog.">
        <title>Chromosome-level genome of Schistosoma haematobium underpins genome-wide explorations of molecular variation.</title>
        <authorList>
            <person name="Stroehlein A.J."/>
            <person name="Korhonen P.K."/>
            <person name="Lee V.V."/>
            <person name="Ralph S.A."/>
            <person name="Mentink-Kane M."/>
            <person name="You H."/>
            <person name="McManus D.P."/>
            <person name="Tchuente L.T."/>
            <person name="Stothard J.R."/>
            <person name="Kaur P."/>
            <person name="Dudchenko O."/>
            <person name="Aiden E.L."/>
            <person name="Yang B."/>
            <person name="Yang H."/>
            <person name="Emery A.M."/>
            <person name="Webster B.L."/>
            <person name="Brindley P.J."/>
            <person name="Rollinson D."/>
            <person name="Chang B.C.H."/>
            <person name="Gasser R.B."/>
            <person name="Young N.D."/>
        </authorList>
    </citation>
    <scope>NUCLEOTIDE SEQUENCE</scope>
</reference>
<name>A0A922IM03_SCHHA</name>
<evidence type="ECO:0000259" key="1">
    <source>
        <dbReference type="PROSITE" id="PS50191"/>
    </source>
</evidence>
<feature type="domain" description="CRAL-TRIO" evidence="1">
    <location>
        <begin position="103"/>
        <end position="270"/>
    </location>
</feature>
<sequence>MNMSSGTFHLSPCAPITKFFKDKSVKEVRENTSHINAHLISFKRWLRSMPHLSCADDDRIFLPFLRQAKYNHSEAQMRLDNFITLRTSPESPVVNWYDRSTITNTILDEYLNMGFHCPIGFLHDGTFLFLIRIGCWNNNRVSTESVLKLLMIQLDRILEDPRVQICGLRVFIDFTGVSPSLLDTINPKKTIKDLSKVLQEAYPFRMKGIIYYNEPPIMEVLFKLLALWLRPKVRERFIRVKGNIKKAYEKVPGLESVLPREYGGHNRSIKDILKEQNADFKEYFLKNEILWRGMAVNERKRPESSKRLIGEYKEADDRSMGTTGTFIPLPVND</sequence>
<comment type="caution">
    <text evidence="2">The sequence shown here is derived from an EMBL/GenBank/DDBJ whole genome shotgun (WGS) entry which is preliminary data.</text>
</comment>
<dbReference type="InterPro" id="IPR001251">
    <property type="entry name" value="CRAL-TRIO_dom"/>
</dbReference>
<dbReference type="CTD" id="24588800"/>
<dbReference type="PANTHER" id="PTHR10174">
    <property type="entry name" value="ALPHA-TOCOPHEROL TRANSFER PROTEIN-RELATED"/>
    <property type="match status" value="1"/>
</dbReference>
<dbReference type="EMBL" id="AMPZ03000005">
    <property type="protein sequence ID" value="KAH9582652.1"/>
    <property type="molecule type" value="Genomic_DNA"/>
</dbReference>
<dbReference type="SUPFAM" id="SSF52087">
    <property type="entry name" value="CRAL/TRIO domain"/>
    <property type="match status" value="1"/>
</dbReference>
<dbReference type="PANTHER" id="PTHR10174:SF216">
    <property type="entry name" value="CRAL-TRIO DOMAIN-CONTAINING PROTEIN-RELATED"/>
    <property type="match status" value="1"/>
</dbReference>
<accession>A0A922IM03</accession>
<reference evidence="2" key="1">
    <citation type="journal article" date="2012" name="Nat. Genet.">
        <title>Whole-genome sequence of Schistosoma haematobium.</title>
        <authorList>
            <person name="Young N.D."/>
            <person name="Jex A.R."/>
            <person name="Li B."/>
            <person name="Liu S."/>
            <person name="Yang L."/>
            <person name="Xiong Z."/>
            <person name="Li Y."/>
            <person name="Cantacessi C."/>
            <person name="Hall R.S."/>
            <person name="Xu X."/>
            <person name="Chen F."/>
            <person name="Wu X."/>
            <person name="Zerlotini A."/>
            <person name="Oliveira G."/>
            <person name="Hofmann A."/>
            <person name="Zhang G."/>
            <person name="Fang X."/>
            <person name="Kang Y."/>
            <person name="Campbell B.E."/>
            <person name="Loukas A."/>
            <person name="Ranganathan S."/>
            <person name="Rollinson D."/>
            <person name="Rinaldi G."/>
            <person name="Brindley P.J."/>
            <person name="Yang H."/>
            <person name="Wang J."/>
            <person name="Wang J."/>
            <person name="Gasser R.B."/>
        </authorList>
    </citation>
    <scope>NUCLEOTIDE SEQUENCE</scope>
</reference>
<dbReference type="Gene3D" id="3.40.525.10">
    <property type="entry name" value="CRAL-TRIO lipid binding domain"/>
    <property type="match status" value="1"/>
</dbReference>
<dbReference type="RefSeq" id="XP_051066128.1">
    <property type="nucleotide sequence ID" value="XM_051215598.1"/>
</dbReference>
<keyword evidence="3" id="KW-1185">Reference proteome</keyword>
<organism evidence="2 3">
    <name type="scientific">Schistosoma haematobium</name>
    <name type="common">Blood fluke</name>
    <dbReference type="NCBI Taxonomy" id="6185"/>
    <lineage>
        <taxon>Eukaryota</taxon>
        <taxon>Metazoa</taxon>
        <taxon>Spiralia</taxon>
        <taxon>Lophotrochozoa</taxon>
        <taxon>Platyhelminthes</taxon>
        <taxon>Trematoda</taxon>
        <taxon>Digenea</taxon>
        <taxon>Strigeidida</taxon>
        <taxon>Schistosomatoidea</taxon>
        <taxon>Schistosomatidae</taxon>
        <taxon>Schistosoma</taxon>
    </lineage>
</organism>
<dbReference type="GO" id="GO:0016020">
    <property type="term" value="C:membrane"/>
    <property type="evidence" value="ECO:0007669"/>
    <property type="project" value="TreeGrafter"/>
</dbReference>
<dbReference type="OrthoDB" id="7837562at2759"/>
<dbReference type="Proteomes" id="UP000471633">
    <property type="component" value="Unassembled WGS sequence"/>
</dbReference>
<dbReference type="GO" id="GO:1902936">
    <property type="term" value="F:phosphatidylinositol bisphosphate binding"/>
    <property type="evidence" value="ECO:0007669"/>
    <property type="project" value="TreeGrafter"/>
</dbReference>
<dbReference type="SUPFAM" id="SSF46938">
    <property type="entry name" value="CRAL/TRIO N-terminal domain"/>
    <property type="match status" value="1"/>
</dbReference>
<gene>
    <name evidence="2" type="ORF">MS3_00007335</name>
</gene>
<dbReference type="Gene3D" id="1.10.8.20">
    <property type="entry name" value="N-terminal domain of phosphatidylinositol transfer protein sec14p"/>
    <property type="match status" value="1"/>
</dbReference>